<keyword evidence="3 7" id="KW-1134">Transmembrane beta strand</keyword>
<keyword evidence="5 7" id="KW-0472">Membrane</keyword>
<dbReference type="RefSeq" id="WP_286272426.1">
    <property type="nucleotide sequence ID" value="NZ_CP135990.1"/>
</dbReference>
<evidence type="ECO:0000259" key="9">
    <source>
        <dbReference type="SMART" id="SM00965"/>
    </source>
</evidence>
<dbReference type="PROSITE" id="PS52016">
    <property type="entry name" value="TONB_DEPENDENT_REC_3"/>
    <property type="match status" value="1"/>
</dbReference>
<evidence type="ECO:0000313" key="11">
    <source>
        <dbReference type="Proteomes" id="UP001302443"/>
    </source>
</evidence>
<evidence type="ECO:0000256" key="1">
    <source>
        <dbReference type="ARBA" id="ARBA00004571"/>
    </source>
</evidence>
<evidence type="ECO:0000256" key="6">
    <source>
        <dbReference type="ARBA" id="ARBA00023237"/>
    </source>
</evidence>
<dbReference type="Proteomes" id="UP001302443">
    <property type="component" value="Chromosome"/>
</dbReference>
<dbReference type="SMART" id="SM00965">
    <property type="entry name" value="STN"/>
    <property type="match status" value="1"/>
</dbReference>
<dbReference type="InterPro" id="IPR039426">
    <property type="entry name" value="TonB-dep_rcpt-like"/>
</dbReference>
<dbReference type="Gene3D" id="2.40.170.20">
    <property type="entry name" value="TonB-dependent receptor, beta-barrel domain"/>
    <property type="match status" value="1"/>
</dbReference>
<name>A0ABZ0N2V4_9GAMM</name>
<sequence>MAIQFTLGRFKPIALSLAVTSALVSQSAIAQEITFSLPEQGLASAIDQISRQGQVSLLYDKSQLSGLRAPALSGSYTPQTALQKILIGSGLELVNENGMLVIRPQNLNQGTLVLPETQVSGVVQNHPAMDVMSAPQYVTSEEISQKNTGDGNITDLMKTNPAVQFANNDSNSMNQGEIKPSRISIHGSSSYQNAYRLDGVSFNNDFDPADSGLGETATRLSSSDQGIYIDSRLIDSMAVYDNNIPVEFGGFTGGTVEVNSRRWQGENSAHAYYRLTRSGWNNLFHDSTQSIDTSKNDTANPARFQNRYDKNDFGGWFELGVTENSGVVFSASRRSSTIPMTVTGGAGAVIENGEVEMTEFSSGSKNQHRTSDNYFLKYSIDLSDVNSLDLSANYASYESRLFSSSVMNSGYDSTHNGFGLTAVYKHQLSLGQLELTANTQDLKDERDNDQKYSVILRAAVDNDYSNMVDANSGGLGDLISQQQSQSAKAVMRFNPLEDGLGATHKPTLGTEISYTKGIYKRDKDYLQYTFTGNVDKDDMFNGMLWNAARFKAGKYTADYTNYALFLDDTIEYGRLTLRPGIRLDRDDFVSRTNIAPRLTGTYDVFGNGKTQIIAGANRYYGRSMLNYALYGAQNGGMQTCDMMSDVCTVNPNINTWENKKDYEGLDSLKTPYNDELTLALQQDILSTTWRLQYVHREGYDEVRSRTKTKKLDMYDPESKIRVFDNDGRSSHDTVTLSVNNSQPWEWADASHVMTASLTWQQTDSNTPKDSGYNYFEGRNDLNLNKVYYNGKVIDASKLPSTSFNSPFKVNLELTSVWDNYDLTWYNRLQWWGARDQVVRYGNGDGTYTDPEYGLIRRYTDQHYSSKYTWDTRLGWKPDFAYGFGVSVEVNNVLNNKNVADTFTYSNRTIKSYDPGRQFWLQVNYDF</sequence>
<comment type="subcellular location">
    <subcellularLocation>
        <location evidence="1 7">Cell outer membrane</location>
        <topology evidence="1 7">Multi-pass membrane protein</topology>
    </subcellularLocation>
</comment>
<evidence type="ECO:0000313" key="10">
    <source>
        <dbReference type="EMBL" id="WPA92707.1"/>
    </source>
</evidence>
<dbReference type="InterPro" id="IPR037066">
    <property type="entry name" value="Plug_dom_sf"/>
</dbReference>
<reference evidence="10 11" key="1">
    <citation type="submission" date="2023-09" db="EMBL/GenBank/DDBJ databases">
        <title>Genomic Revisitation and Reclassification of the Genus Providencia.</title>
        <authorList>
            <person name="Dong X."/>
        </authorList>
    </citation>
    <scope>NUCLEOTIDE SEQUENCE [LARGE SCALE GENOMIC DNA]</scope>
    <source>
        <strain evidence="10 11">D4759</strain>
    </source>
</reference>
<dbReference type="SUPFAM" id="SSF56935">
    <property type="entry name" value="Porins"/>
    <property type="match status" value="1"/>
</dbReference>
<keyword evidence="10" id="KW-0675">Receptor</keyword>
<keyword evidence="11" id="KW-1185">Reference proteome</keyword>
<evidence type="ECO:0000256" key="2">
    <source>
        <dbReference type="ARBA" id="ARBA00022448"/>
    </source>
</evidence>
<feature type="signal peptide" evidence="8">
    <location>
        <begin position="1"/>
        <end position="30"/>
    </location>
</feature>
<dbReference type="Pfam" id="PF07660">
    <property type="entry name" value="STN"/>
    <property type="match status" value="1"/>
</dbReference>
<evidence type="ECO:0000256" key="7">
    <source>
        <dbReference type="PROSITE-ProRule" id="PRU01360"/>
    </source>
</evidence>
<keyword evidence="6 7" id="KW-0998">Cell outer membrane</keyword>
<dbReference type="Gene3D" id="2.170.130.10">
    <property type="entry name" value="TonB-dependent receptor, plug domain"/>
    <property type="match status" value="1"/>
</dbReference>
<dbReference type="InterPro" id="IPR011662">
    <property type="entry name" value="Secretin/TonB_short_N"/>
</dbReference>
<dbReference type="Pfam" id="PF07715">
    <property type="entry name" value="Plug"/>
    <property type="match status" value="1"/>
</dbReference>
<keyword evidence="2 7" id="KW-0813">Transport</keyword>
<protein>
    <submittedName>
        <fullName evidence="10">TonB-dependent receptor</fullName>
    </submittedName>
</protein>
<comment type="similarity">
    <text evidence="7">Belongs to the TonB-dependent receptor family.</text>
</comment>
<dbReference type="Gene3D" id="3.55.50.30">
    <property type="match status" value="1"/>
</dbReference>
<evidence type="ECO:0000256" key="3">
    <source>
        <dbReference type="ARBA" id="ARBA00022452"/>
    </source>
</evidence>
<proteinExistence type="inferred from homology"/>
<evidence type="ECO:0000256" key="8">
    <source>
        <dbReference type="SAM" id="SignalP"/>
    </source>
</evidence>
<gene>
    <name evidence="10" type="ORF">QS795_002705</name>
</gene>
<keyword evidence="8" id="KW-0732">Signal</keyword>
<dbReference type="InterPro" id="IPR036942">
    <property type="entry name" value="Beta-barrel_TonB_sf"/>
</dbReference>
<organism evidence="10 11">
    <name type="scientific">Providencia zhijiangensis</name>
    <dbReference type="NCBI Taxonomy" id="3053982"/>
    <lineage>
        <taxon>Bacteria</taxon>
        <taxon>Pseudomonadati</taxon>
        <taxon>Pseudomonadota</taxon>
        <taxon>Gammaproteobacteria</taxon>
        <taxon>Enterobacterales</taxon>
        <taxon>Morganellaceae</taxon>
        <taxon>Providencia</taxon>
    </lineage>
</organism>
<feature type="chain" id="PRO_5045545144" evidence="8">
    <location>
        <begin position="31"/>
        <end position="926"/>
    </location>
</feature>
<keyword evidence="4 7" id="KW-0812">Transmembrane</keyword>
<feature type="domain" description="Secretin/TonB short N-terminal" evidence="9">
    <location>
        <begin position="55"/>
        <end position="105"/>
    </location>
</feature>
<evidence type="ECO:0000256" key="4">
    <source>
        <dbReference type="ARBA" id="ARBA00022692"/>
    </source>
</evidence>
<dbReference type="InterPro" id="IPR012910">
    <property type="entry name" value="Plug_dom"/>
</dbReference>
<dbReference type="EMBL" id="CP135990">
    <property type="protein sequence ID" value="WPA92707.1"/>
    <property type="molecule type" value="Genomic_DNA"/>
</dbReference>
<evidence type="ECO:0000256" key="5">
    <source>
        <dbReference type="ARBA" id="ARBA00023136"/>
    </source>
</evidence>
<accession>A0ABZ0N2V4</accession>